<dbReference type="InterPro" id="IPR037185">
    <property type="entry name" value="EmrE-like"/>
</dbReference>
<dbReference type="InterPro" id="IPR000620">
    <property type="entry name" value="EamA_dom"/>
</dbReference>
<evidence type="ECO:0000256" key="5">
    <source>
        <dbReference type="ARBA" id="ARBA00023136"/>
    </source>
</evidence>
<reference evidence="8 9" key="1">
    <citation type="submission" date="2019-12" db="EMBL/GenBank/DDBJ databases">
        <authorList>
            <person name="Alioto T."/>
            <person name="Alioto T."/>
            <person name="Gomez Garrido J."/>
        </authorList>
    </citation>
    <scope>NUCLEOTIDE SEQUENCE [LARGE SCALE GENOMIC DNA]</scope>
</reference>
<comment type="similarity">
    <text evidence="2 6">Belongs to the drug/metabolite transporter (DMT) superfamily. Plant drug/metabolite exporter (P-DME) (TC 2.A.7.4) family.</text>
</comment>
<keyword evidence="9" id="KW-1185">Reference proteome</keyword>
<dbReference type="OrthoDB" id="1728340at2759"/>
<keyword evidence="3 6" id="KW-0812">Transmembrane</keyword>
<evidence type="ECO:0000259" key="7">
    <source>
        <dbReference type="Pfam" id="PF00892"/>
    </source>
</evidence>
<feature type="transmembrane region" description="Helical" evidence="6">
    <location>
        <begin position="174"/>
        <end position="194"/>
    </location>
</feature>
<dbReference type="PANTHER" id="PTHR31218">
    <property type="entry name" value="WAT1-RELATED PROTEIN"/>
    <property type="match status" value="1"/>
</dbReference>
<feature type="transmembrane region" description="Helical" evidence="6">
    <location>
        <begin position="57"/>
        <end position="78"/>
    </location>
</feature>
<gene>
    <name evidence="8" type="ORF">OLEA9_A060392</name>
</gene>
<accession>A0A8S0UZV8</accession>
<dbReference type="EMBL" id="CACTIH010009161">
    <property type="protein sequence ID" value="CAA3026442.1"/>
    <property type="molecule type" value="Genomic_DNA"/>
</dbReference>
<comment type="caution">
    <text evidence="8">The sequence shown here is derived from an EMBL/GenBank/DDBJ whole genome shotgun (WGS) entry which is preliminary data.</text>
</comment>
<keyword evidence="5 6" id="KW-0472">Membrane</keyword>
<evidence type="ECO:0000313" key="8">
    <source>
        <dbReference type="EMBL" id="CAA3026442.1"/>
    </source>
</evidence>
<dbReference type="GO" id="GO:0022857">
    <property type="term" value="F:transmembrane transporter activity"/>
    <property type="evidence" value="ECO:0007669"/>
    <property type="project" value="InterPro"/>
</dbReference>
<dbReference type="InterPro" id="IPR030184">
    <property type="entry name" value="WAT1-related"/>
</dbReference>
<evidence type="ECO:0000256" key="3">
    <source>
        <dbReference type="ARBA" id="ARBA00022692"/>
    </source>
</evidence>
<evidence type="ECO:0000256" key="6">
    <source>
        <dbReference type="RuleBase" id="RU363077"/>
    </source>
</evidence>
<evidence type="ECO:0000256" key="4">
    <source>
        <dbReference type="ARBA" id="ARBA00022989"/>
    </source>
</evidence>
<keyword evidence="4 6" id="KW-1133">Transmembrane helix</keyword>
<name>A0A8S0UZV8_OLEEU</name>
<evidence type="ECO:0000256" key="2">
    <source>
        <dbReference type="ARBA" id="ARBA00007635"/>
    </source>
</evidence>
<feature type="transmembrane region" description="Helical" evidence="6">
    <location>
        <begin position="273"/>
        <end position="294"/>
    </location>
</feature>
<evidence type="ECO:0000256" key="1">
    <source>
        <dbReference type="ARBA" id="ARBA00004141"/>
    </source>
</evidence>
<organism evidence="8 9">
    <name type="scientific">Olea europaea subsp. europaea</name>
    <dbReference type="NCBI Taxonomy" id="158383"/>
    <lineage>
        <taxon>Eukaryota</taxon>
        <taxon>Viridiplantae</taxon>
        <taxon>Streptophyta</taxon>
        <taxon>Embryophyta</taxon>
        <taxon>Tracheophyta</taxon>
        <taxon>Spermatophyta</taxon>
        <taxon>Magnoliopsida</taxon>
        <taxon>eudicotyledons</taxon>
        <taxon>Gunneridae</taxon>
        <taxon>Pentapetalae</taxon>
        <taxon>asterids</taxon>
        <taxon>lamiids</taxon>
        <taxon>Lamiales</taxon>
        <taxon>Oleaceae</taxon>
        <taxon>Oleeae</taxon>
        <taxon>Olea</taxon>
    </lineage>
</organism>
<dbReference type="Pfam" id="PF00892">
    <property type="entry name" value="EamA"/>
    <property type="match status" value="1"/>
</dbReference>
<protein>
    <recommendedName>
        <fullName evidence="6">WAT1-related protein</fullName>
    </recommendedName>
</protein>
<sequence>MATFAVGSVIPGEKSQEASPSTQDSKYLILAVVLLRFAFAGLAIIAKSALAKGMSPFTFAVYRNAIATVTFAPFALIFERVIEQDLYYTGMKHTTATFATALYNVLPVITFVLSWILRQENVNFKSLHGYAKLFGTLVTFGGSMVMTVIKGPLIGLPWTKHRTNIADVNPQNPILGSIMILTACCCWAYFHILQAEVLQSLEPSKFELSLTTLICAMATVESSITTLVVERGNAAIWSIHLDIKLLAYFYGGIICSGVAYYIAGIVMKKKGPVFVTSFNPLTMVIVAVMGSFIFAEELDLGKVAGAIIIVIGLYLVLWGKSEKKDQNISSVTNPSTLSDGSLATTDDGVV</sequence>
<feature type="domain" description="EamA" evidence="7">
    <location>
        <begin position="175"/>
        <end position="317"/>
    </location>
</feature>
<feature type="transmembrane region" description="Helical" evidence="6">
    <location>
        <begin position="247"/>
        <end position="266"/>
    </location>
</feature>
<comment type="subcellular location">
    <subcellularLocation>
        <location evidence="1 6">Membrane</location>
        <topology evidence="1 6">Multi-pass membrane protein</topology>
    </subcellularLocation>
</comment>
<evidence type="ECO:0000313" key="9">
    <source>
        <dbReference type="Proteomes" id="UP000594638"/>
    </source>
</evidence>
<feature type="transmembrane region" description="Helical" evidence="6">
    <location>
        <begin position="98"/>
        <end position="117"/>
    </location>
</feature>
<feature type="transmembrane region" description="Helical" evidence="6">
    <location>
        <begin position="206"/>
        <end position="227"/>
    </location>
</feature>
<feature type="transmembrane region" description="Helical" evidence="6">
    <location>
        <begin position="129"/>
        <end position="154"/>
    </location>
</feature>
<proteinExistence type="inferred from homology"/>
<feature type="transmembrane region" description="Helical" evidence="6">
    <location>
        <begin position="300"/>
        <end position="319"/>
    </location>
</feature>
<dbReference type="GO" id="GO:0016020">
    <property type="term" value="C:membrane"/>
    <property type="evidence" value="ECO:0007669"/>
    <property type="project" value="UniProtKB-SubCell"/>
</dbReference>
<dbReference type="Gramene" id="OE9A060392T1">
    <property type="protein sequence ID" value="OE9A060392C1"/>
    <property type="gene ID" value="OE9A060392"/>
</dbReference>
<dbReference type="Proteomes" id="UP000594638">
    <property type="component" value="Unassembled WGS sequence"/>
</dbReference>
<dbReference type="SUPFAM" id="SSF103481">
    <property type="entry name" value="Multidrug resistance efflux transporter EmrE"/>
    <property type="match status" value="2"/>
</dbReference>
<feature type="transmembrane region" description="Helical" evidence="6">
    <location>
        <begin position="27"/>
        <end position="45"/>
    </location>
</feature>
<dbReference type="AlphaFoldDB" id="A0A8S0UZV8"/>